<sequence length="811" mass="90721">MCPVARLSFIRIFSSLVSSSLIGSLIRSDHLDRTATRYSSTPTPARLNQHTKASTVSLHTSLMNGYGYSQDPFQNAPTYGQTTEGYLPAWTHPNSEQTYQYPAPSFNQPPPFNFPNADSQYSLYLNHENNDPSFQAKAEVQVQAPQEPTTPETKRSVKGKGKSNWDTPPSKRQARRQKIEAEHGNIGARDMPKGKTQMGSNGLEWWDEDQQIWRSAAPHDNYRNEMIHLDRMFGRYDFTPKHGVHQDDVTTFSHAYGQQHWNLQNRSTWGNVRDDDGNQVMYLLDQPLARETEPVCSGFMMFNGLLMLDPDDNPINDWPGLPRCFSSQLEGARMEALRRIYPMTIPDFRARMPRTTKNKGGATRSLFGLSTFNHRLLRFRRDYECPAWVTREKGHGLKKFTLERLAAEGSPSAGSPSLTTEGLTPPSKYEKERRKLENAGKNPEKAGGRAITEEEREARAKTAARRLQKLEKQEATRRHTPTAPSPGDLFVQGSYHSVDSYAPPPATSRLKHGRDDEIDEDVDEYIIQPPRKRVRRSPKMKSTLDPPIAEAEPLALFAISANQAPKPEGPHQMSGVAQPRSQPAVGADFYSFDFGRDVPADVPDFDFGDDADISTPIVPAPPRPQDLRYLRPRNLVEQLNIKAALLYSCLDYLRYHDEGPPNLPDEESFAEQYQRLLTLHCNNWTQPGQAPLLVLAGKWFGSFSQVPAPELTEEVAGQLLGTPAESPAESSMPDTTGTVDDMSISEWAMQCAARTTAETNEQVSDEIGHKGAPQPLAEPRASGPEDFPTIGTNDKSNDDMTNDALLGESDD</sequence>
<evidence type="ECO:0000313" key="4">
    <source>
        <dbReference type="Proteomes" id="UP001276659"/>
    </source>
</evidence>
<reference evidence="3" key="1">
    <citation type="submission" date="2022-11" db="EMBL/GenBank/DDBJ databases">
        <title>Chromosomal genome sequence assembly and mating type (MAT) locus characterization of the leprose asexual lichenized fungus Lepraria neglecta (Nyl.) Erichsen.</title>
        <authorList>
            <person name="Allen J.L."/>
            <person name="Pfeffer B."/>
        </authorList>
    </citation>
    <scope>NUCLEOTIDE SEQUENCE</scope>
    <source>
        <strain evidence="3">Allen 5258</strain>
    </source>
</reference>
<name>A0AAD9Z0C8_9LECA</name>
<dbReference type="EMBL" id="JASNWA010000009">
    <property type="protein sequence ID" value="KAK3169234.1"/>
    <property type="molecule type" value="Genomic_DNA"/>
</dbReference>
<comment type="caution">
    <text evidence="3">The sequence shown here is derived from an EMBL/GenBank/DDBJ whole genome shotgun (WGS) entry which is preliminary data.</text>
</comment>
<organism evidence="3 4">
    <name type="scientific">Lepraria neglecta</name>
    <dbReference type="NCBI Taxonomy" id="209136"/>
    <lineage>
        <taxon>Eukaryota</taxon>
        <taxon>Fungi</taxon>
        <taxon>Dikarya</taxon>
        <taxon>Ascomycota</taxon>
        <taxon>Pezizomycotina</taxon>
        <taxon>Lecanoromycetes</taxon>
        <taxon>OSLEUM clade</taxon>
        <taxon>Lecanoromycetidae</taxon>
        <taxon>Lecanorales</taxon>
        <taxon>Lecanorineae</taxon>
        <taxon>Stereocaulaceae</taxon>
        <taxon>Lepraria</taxon>
    </lineage>
</organism>
<dbReference type="Proteomes" id="UP001276659">
    <property type="component" value="Unassembled WGS sequence"/>
</dbReference>
<keyword evidence="2" id="KW-0732">Signal</keyword>
<evidence type="ECO:0000313" key="3">
    <source>
        <dbReference type="EMBL" id="KAK3169234.1"/>
    </source>
</evidence>
<evidence type="ECO:0000256" key="2">
    <source>
        <dbReference type="SAM" id="SignalP"/>
    </source>
</evidence>
<feature type="compositionally biased region" description="Basic and acidic residues" evidence="1">
    <location>
        <begin position="468"/>
        <end position="477"/>
    </location>
</feature>
<feature type="compositionally biased region" description="Basic and acidic residues" evidence="1">
    <location>
        <begin position="428"/>
        <end position="460"/>
    </location>
</feature>
<accession>A0AAD9Z0C8</accession>
<dbReference type="AlphaFoldDB" id="A0AAD9Z0C8"/>
<keyword evidence="4" id="KW-1185">Reference proteome</keyword>
<feature type="region of interest" description="Disordered" evidence="1">
    <location>
        <begin position="407"/>
        <end position="522"/>
    </location>
</feature>
<feature type="region of interest" description="Disordered" evidence="1">
    <location>
        <begin position="754"/>
        <end position="811"/>
    </location>
</feature>
<feature type="region of interest" description="Disordered" evidence="1">
    <location>
        <begin position="138"/>
        <end position="198"/>
    </location>
</feature>
<feature type="chain" id="PRO_5041907780" evidence="2">
    <location>
        <begin position="20"/>
        <end position="811"/>
    </location>
</feature>
<protein>
    <submittedName>
        <fullName evidence="3">Uncharacterized protein</fullName>
    </submittedName>
</protein>
<gene>
    <name evidence="3" type="ORF">OEA41_008617</name>
</gene>
<evidence type="ECO:0000256" key="1">
    <source>
        <dbReference type="SAM" id="MobiDB-lite"/>
    </source>
</evidence>
<feature type="compositionally biased region" description="Low complexity" evidence="1">
    <location>
        <begin position="407"/>
        <end position="417"/>
    </location>
</feature>
<feature type="signal peptide" evidence="2">
    <location>
        <begin position="1"/>
        <end position="19"/>
    </location>
</feature>
<proteinExistence type="predicted"/>